<feature type="binding site" evidence="14">
    <location>
        <position position="113"/>
    </location>
    <ligand>
        <name>ATP</name>
        <dbReference type="ChEBI" id="CHEBI:30616"/>
    </ligand>
</feature>
<evidence type="ECO:0000256" key="8">
    <source>
        <dbReference type="ARBA" id="ARBA00022695"/>
    </source>
</evidence>
<dbReference type="RefSeq" id="WP_045780166.1">
    <property type="nucleotide sequence ID" value="NZ_LAJX01000205.1"/>
</dbReference>
<comment type="caution">
    <text evidence="16">The sequence shown here is derived from an EMBL/GenBank/DDBJ whole genome shotgun (WGS) entry which is preliminary data.</text>
</comment>
<dbReference type="Proteomes" id="UP000033684">
    <property type="component" value="Unassembled WGS sequence"/>
</dbReference>
<reference evidence="17" key="1">
    <citation type="submission" date="2015-03" db="EMBL/GenBank/DDBJ databases">
        <title>Draft genome sequence of a novel methanotroph (Sn10-6) isolated from flooded ricefield rhizosphere in India.</title>
        <authorList>
            <person name="Pandit P.S."/>
            <person name="Pore S.D."/>
            <person name="Arora P."/>
            <person name="Kapse N.G."/>
            <person name="Dhakephalkar P.K."/>
            <person name="Rahalkar M.C."/>
        </authorList>
    </citation>
    <scope>NUCLEOTIDE SEQUENCE [LARGE SCALE GENOMIC DNA]</scope>
    <source>
        <strain evidence="17">Sn10-6</strain>
    </source>
</reference>
<dbReference type="GO" id="GO:0005524">
    <property type="term" value="F:ATP binding"/>
    <property type="evidence" value="ECO:0007669"/>
    <property type="project" value="UniProtKB-UniRule"/>
</dbReference>
<dbReference type="EMBL" id="LAJX01000205">
    <property type="protein sequence ID" value="KJV05575.1"/>
    <property type="molecule type" value="Genomic_DNA"/>
</dbReference>
<evidence type="ECO:0000256" key="4">
    <source>
        <dbReference type="ARBA" id="ARBA00015492"/>
    </source>
</evidence>
<dbReference type="GO" id="GO:0005737">
    <property type="term" value="C:cytoplasm"/>
    <property type="evidence" value="ECO:0007669"/>
    <property type="project" value="UniProtKB-SubCell"/>
</dbReference>
<comment type="catalytic activity">
    <reaction evidence="12 13">
        <text>L-threonine + hydrogencarbonate + ATP = L-threonylcarbamoyladenylate + diphosphate + H2O</text>
        <dbReference type="Rhea" id="RHEA:36407"/>
        <dbReference type="ChEBI" id="CHEBI:15377"/>
        <dbReference type="ChEBI" id="CHEBI:17544"/>
        <dbReference type="ChEBI" id="CHEBI:30616"/>
        <dbReference type="ChEBI" id="CHEBI:33019"/>
        <dbReference type="ChEBI" id="CHEBI:57926"/>
        <dbReference type="ChEBI" id="CHEBI:73682"/>
        <dbReference type="EC" id="2.7.7.87"/>
    </reaction>
</comment>
<dbReference type="PATRIC" id="fig|1632867.3.peg.2384"/>
<keyword evidence="8 13" id="KW-0548">Nucleotidyltransferase</keyword>
<feature type="binding site" evidence="14">
    <location>
        <position position="137"/>
    </location>
    <ligand>
        <name>L-threonine</name>
        <dbReference type="ChEBI" id="CHEBI:57926"/>
    </ligand>
</feature>
<feature type="binding site" evidence="14">
    <location>
        <position position="191"/>
    </location>
    <ligand>
        <name>ATP</name>
        <dbReference type="ChEBI" id="CHEBI:30616"/>
    </ligand>
</feature>
<dbReference type="PANTHER" id="PTHR17490">
    <property type="entry name" value="SUA5"/>
    <property type="match status" value="1"/>
</dbReference>
<evidence type="ECO:0000256" key="3">
    <source>
        <dbReference type="ARBA" id="ARBA00012584"/>
    </source>
</evidence>
<feature type="binding site" evidence="14">
    <location>
        <position position="31"/>
    </location>
    <ligand>
        <name>L-threonine</name>
        <dbReference type="ChEBI" id="CHEBI:57926"/>
    </ligand>
</feature>
<dbReference type="PANTHER" id="PTHR17490:SF16">
    <property type="entry name" value="THREONYLCARBAMOYL-AMP SYNTHASE"/>
    <property type="match status" value="1"/>
</dbReference>
<dbReference type="GO" id="GO:0061710">
    <property type="term" value="F:L-threonylcarbamoyladenylate synthase"/>
    <property type="evidence" value="ECO:0007669"/>
    <property type="project" value="UniProtKB-EC"/>
</dbReference>
<dbReference type="OrthoDB" id="9814580at2"/>
<dbReference type="GO" id="GO:0003725">
    <property type="term" value="F:double-stranded RNA binding"/>
    <property type="evidence" value="ECO:0007669"/>
    <property type="project" value="UniProtKB-UniRule"/>
</dbReference>
<keyword evidence="10 13" id="KW-0067">ATP-binding</keyword>
<dbReference type="InterPro" id="IPR010923">
    <property type="entry name" value="T(6)A37_SUA5"/>
</dbReference>
<dbReference type="FunFam" id="3.90.870.10:FF:000009">
    <property type="entry name" value="Threonylcarbamoyl-AMP synthase, putative"/>
    <property type="match status" value="1"/>
</dbReference>
<dbReference type="EC" id="2.7.7.87" evidence="3 13"/>
<dbReference type="PROSITE" id="PS51163">
    <property type="entry name" value="YRDC"/>
    <property type="match status" value="1"/>
</dbReference>
<feature type="binding site" evidence="14">
    <location>
        <position position="229"/>
    </location>
    <ligand>
        <name>ATP</name>
        <dbReference type="ChEBI" id="CHEBI:30616"/>
    </ligand>
</feature>
<dbReference type="InterPro" id="IPR005145">
    <property type="entry name" value="Sua5_C"/>
</dbReference>
<feature type="domain" description="YrdC-like" evidence="15">
    <location>
        <begin position="9"/>
        <end position="195"/>
    </location>
</feature>
<evidence type="ECO:0000256" key="12">
    <source>
        <dbReference type="ARBA" id="ARBA00048366"/>
    </source>
</evidence>
<keyword evidence="7 13" id="KW-0819">tRNA processing</keyword>
<evidence type="ECO:0000259" key="15">
    <source>
        <dbReference type="PROSITE" id="PS51163"/>
    </source>
</evidence>
<dbReference type="SUPFAM" id="SSF55821">
    <property type="entry name" value="YrdC/RibB"/>
    <property type="match status" value="1"/>
</dbReference>
<gene>
    <name evidence="16" type="ORF">VZ94_17230</name>
</gene>
<feature type="binding site" evidence="14">
    <location>
        <position position="147"/>
    </location>
    <ligand>
        <name>ATP</name>
        <dbReference type="ChEBI" id="CHEBI:30616"/>
    </ligand>
</feature>
<evidence type="ECO:0000256" key="5">
    <source>
        <dbReference type="ARBA" id="ARBA00022490"/>
    </source>
</evidence>
<evidence type="ECO:0000256" key="2">
    <source>
        <dbReference type="ARBA" id="ARBA00007663"/>
    </source>
</evidence>
<evidence type="ECO:0000256" key="1">
    <source>
        <dbReference type="ARBA" id="ARBA00004496"/>
    </source>
</evidence>
<keyword evidence="6 13" id="KW-0808">Transferase</keyword>
<feature type="binding site" evidence="14">
    <location>
        <position position="139"/>
    </location>
    <ligand>
        <name>ATP</name>
        <dbReference type="ChEBI" id="CHEBI:30616"/>
    </ligand>
</feature>
<protein>
    <recommendedName>
        <fullName evidence="4 13">Threonylcarbamoyl-AMP synthase</fullName>
        <shortName evidence="13">TC-AMP synthase</shortName>
        <ecNumber evidence="3 13">2.7.7.87</ecNumber>
    </recommendedName>
    <alternativeName>
        <fullName evidence="11 13">L-threonylcarbamoyladenylate synthase</fullName>
    </alternativeName>
</protein>
<comment type="similarity">
    <text evidence="2 13">Belongs to the SUA5 family.</text>
</comment>
<evidence type="ECO:0000313" key="16">
    <source>
        <dbReference type="EMBL" id="KJV05575.1"/>
    </source>
</evidence>
<evidence type="ECO:0000313" key="17">
    <source>
        <dbReference type="Proteomes" id="UP000033684"/>
    </source>
</evidence>
<comment type="subcellular location">
    <subcellularLocation>
        <location evidence="1 13">Cytoplasm</location>
    </subcellularLocation>
</comment>
<evidence type="ECO:0000256" key="11">
    <source>
        <dbReference type="ARBA" id="ARBA00029774"/>
    </source>
</evidence>
<evidence type="ECO:0000256" key="9">
    <source>
        <dbReference type="ARBA" id="ARBA00022741"/>
    </source>
</evidence>
<dbReference type="Gene3D" id="3.90.870.10">
    <property type="entry name" value="DHBP synthase"/>
    <property type="match status" value="1"/>
</dbReference>
<dbReference type="Pfam" id="PF03481">
    <property type="entry name" value="Sua5_C"/>
    <property type="match status" value="1"/>
</dbReference>
<dbReference type="InterPro" id="IPR050156">
    <property type="entry name" value="TC-AMP_synthase_SUA5"/>
</dbReference>
<dbReference type="PIRSF" id="PIRSF004930">
    <property type="entry name" value="Tln_factor_SUA5"/>
    <property type="match status" value="1"/>
</dbReference>
<sequence>MQIVDAAVEAAISAAVTALKAGQLVAFPTETVYGLGADASNPEAVKRIFQAKGRPSEHPLIVHIGQLSELYDWALTVPDMALRLAEAFWPGPLAMILPKRDNVPNEVTGGQTTVGLRMPNHPVALRLLHAFGAGIAAPSANRFCRISPTRAAHVAEELGASVELILDGGACTVGVESTIIDLSSQQPRLLRPGQLAVDAIEAVLGCRLILPNVDSYNEMRAPGLLALHYAPNTRALLCPSNELNALLVHLKAQGQRIGVMSLATTRVDAIYDEIIPMPVKADDYARELYTSLRSLDNNQLDLIIIEQPPTSVEWMAVNDRLGKAVGSE</sequence>
<evidence type="ECO:0000256" key="6">
    <source>
        <dbReference type="ARBA" id="ARBA00022679"/>
    </source>
</evidence>
<evidence type="ECO:0000256" key="10">
    <source>
        <dbReference type="ARBA" id="ARBA00022840"/>
    </source>
</evidence>
<reference evidence="16 17" key="2">
    <citation type="journal article" date="2016" name="Microb. Ecol.">
        <title>Genome Characteristics of a Novel Type I Methanotroph (Sn10-6) Isolated from a Flooded Indian Rice Field.</title>
        <authorList>
            <person name="Rahalkar M.C."/>
            <person name="Pandit P.S."/>
            <person name="Dhakephalkar P.K."/>
            <person name="Pore S."/>
            <person name="Arora P."/>
            <person name="Kapse N."/>
        </authorList>
    </citation>
    <scope>NUCLEOTIDE SEQUENCE [LARGE SCALE GENOMIC DNA]</scope>
    <source>
        <strain evidence="16 17">Sn10-6</strain>
    </source>
</reference>
<feature type="binding site" evidence="14">
    <location>
        <position position="54"/>
    </location>
    <ligand>
        <name>ATP</name>
        <dbReference type="ChEBI" id="CHEBI:30616"/>
    </ligand>
</feature>
<dbReference type="InterPro" id="IPR006070">
    <property type="entry name" value="Sua5-like_dom"/>
</dbReference>
<comment type="function">
    <text evidence="13">Required for the formation of a threonylcarbamoyl group on adenosine at position 37 (t(6)A37) in tRNAs that read codons beginning with adenine.</text>
</comment>
<keyword evidence="17" id="KW-1185">Reference proteome</keyword>
<dbReference type="Gene3D" id="3.40.50.11030">
    <property type="entry name" value="Threonylcarbamoyl-AMP synthase, C-terminal domain"/>
    <property type="match status" value="1"/>
</dbReference>
<dbReference type="InterPro" id="IPR038385">
    <property type="entry name" value="Sua5/YwlC_C"/>
</dbReference>
<name>A0A0F3IFK9_9GAMM</name>
<keyword evidence="5 13" id="KW-0963">Cytoplasm</keyword>
<dbReference type="GO" id="GO:0008033">
    <property type="term" value="P:tRNA processing"/>
    <property type="evidence" value="ECO:0007669"/>
    <property type="project" value="UniProtKB-KW"/>
</dbReference>
<keyword evidence="9 13" id="KW-0547">Nucleotide-binding</keyword>
<organism evidence="16 17">
    <name type="scientific">Methylocucumis oryzae</name>
    <dbReference type="NCBI Taxonomy" id="1632867"/>
    <lineage>
        <taxon>Bacteria</taxon>
        <taxon>Pseudomonadati</taxon>
        <taxon>Pseudomonadota</taxon>
        <taxon>Gammaproteobacteria</taxon>
        <taxon>Methylococcales</taxon>
        <taxon>Methylococcaceae</taxon>
        <taxon>Methylocucumis</taxon>
    </lineage>
</organism>
<proteinExistence type="inferred from homology"/>
<evidence type="ECO:0000256" key="13">
    <source>
        <dbReference type="PIRNR" id="PIRNR004930"/>
    </source>
</evidence>
<evidence type="ECO:0000256" key="14">
    <source>
        <dbReference type="PIRSR" id="PIRSR004930-1"/>
    </source>
</evidence>
<dbReference type="NCBIfam" id="TIGR00057">
    <property type="entry name" value="L-threonylcarbamoyladenylate synthase"/>
    <property type="match status" value="1"/>
</dbReference>
<dbReference type="GO" id="GO:0000049">
    <property type="term" value="F:tRNA binding"/>
    <property type="evidence" value="ECO:0007669"/>
    <property type="project" value="TreeGrafter"/>
</dbReference>
<dbReference type="GO" id="GO:0006450">
    <property type="term" value="P:regulation of translational fidelity"/>
    <property type="evidence" value="ECO:0007669"/>
    <property type="project" value="TreeGrafter"/>
</dbReference>
<feature type="binding site" evidence="14">
    <location>
        <position position="63"/>
    </location>
    <ligand>
        <name>ATP</name>
        <dbReference type="ChEBI" id="CHEBI:30616"/>
    </ligand>
</feature>
<dbReference type="Pfam" id="PF01300">
    <property type="entry name" value="Sua5_yciO_yrdC"/>
    <property type="match status" value="1"/>
</dbReference>
<feature type="binding site" evidence="14">
    <location>
        <position position="117"/>
    </location>
    <ligand>
        <name>L-threonine</name>
        <dbReference type="ChEBI" id="CHEBI:57926"/>
    </ligand>
</feature>
<feature type="binding site" evidence="14">
    <location>
        <position position="177"/>
    </location>
    <ligand>
        <name>L-threonine</name>
        <dbReference type="ChEBI" id="CHEBI:57926"/>
    </ligand>
</feature>
<evidence type="ECO:0000256" key="7">
    <source>
        <dbReference type="ARBA" id="ARBA00022694"/>
    </source>
</evidence>
<dbReference type="InterPro" id="IPR017945">
    <property type="entry name" value="DHBP_synth_RibB-like_a/b_dom"/>
</dbReference>
<dbReference type="AlphaFoldDB" id="A0A0F3IFK9"/>
<accession>A0A0F3IFK9</accession>